<sequence length="114" mass="12017">VDSNPKRQTTGQLIDLLTGVGIGDLVGLVGVQPDLLLAAAPFSVNTTDGCVGENSSRSVVSEILGLAHLAPTTIPCSKSHITFTLHCDAQFELQQAVFTMPTSLNRLIYCHVIG</sequence>
<dbReference type="Ensembl" id="ENSACIT00000011879.1">
    <property type="protein sequence ID" value="ENSACIP00000011550.1"/>
    <property type="gene ID" value="ENSACIG00000009015.1"/>
</dbReference>
<organism evidence="1 2">
    <name type="scientific">Amphilophus citrinellus</name>
    <name type="common">Midas cichlid</name>
    <name type="synonym">Cichlasoma citrinellum</name>
    <dbReference type="NCBI Taxonomy" id="61819"/>
    <lineage>
        <taxon>Eukaryota</taxon>
        <taxon>Metazoa</taxon>
        <taxon>Chordata</taxon>
        <taxon>Craniata</taxon>
        <taxon>Vertebrata</taxon>
        <taxon>Euteleostomi</taxon>
        <taxon>Actinopterygii</taxon>
        <taxon>Neopterygii</taxon>
        <taxon>Teleostei</taxon>
        <taxon>Neoteleostei</taxon>
        <taxon>Acanthomorphata</taxon>
        <taxon>Ovalentaria</taxon>
        <taxon>Cichlomorphae</taxon>
        <taxon>Cichliformes</taxon>
        <taxon>Cichlidae</taxon>
        <taxon>New World cichlids</taxon>
        <taxon>Cichlasomatinae</taxon>
        <taxon>Heroini</taxon>
        <taxon>Amphilophus</taxon>
    </lineage>
</organism>
<reference evidence="1" key="2">
    <citation type="submission" date="2025-09" db="UniProtKB">
        <authorList>
            <consortium name="Ensembl"/>
        </authorList>
    </citation>
    <scope>IDENTIFICATION</scope>
</reference>
<keyword evidence="2" id="KW-1185">Reference proteome</keyword>
<dbReference type="Proteomes" id="UP000261340">
    <property type="component" value="Unplaced"/>
</dbReference>
<evidence type="ECO:0000313" key="1">
    <source>
        <dbReference type="Ensembl" id="ENSACIP00000011550.1"/>
    </source>
</evidence>
<proteinExistence type="predicted"/>
<name>A0A3Q0RT04_AMPCI</name>
<protein>
    <submittedName>
        <fullName evidence="1">Uncharacterized protein</fullName>
    </submittedName>
</protein>
<dbReference type="AlphaFoldDB" id="A0A3Q0RT04"/>
<reference evidence="1" key="1">
    <citation type="submission" date="2025-08" db="UniProtKB">
        <authorList>
            <consortium name="Ensembl"/>
        </authorList>
    </citation>
    <scope>IDENTIFICATION</scope>
</reference>
<accession>A0A3Q0RT04</accession>
<evidence type="ECO:0000313" key="2">
    <source>
        <dbReference type="Proteomes" id="UP000261340"/>
    </source>
</evidence>